<name>A0A9D1LM13_9CLOT</name>
<accession>A0A9D1LM13</accession>
<feature type="transmembrane region" description="Helical" evidence="5">
    <location>
        <begin position="65"/>
        <end position="82"/>
    </location>
</feature>
<proteinExistence type="predicted"/>
<evidence type="ECO:0000256" key="3">
    <source>
        <dbReference type="ARBA" id="ARBA00022989"/>
    </source>
</evidence>
<dbReference type="InterPro" id="IPR007300">
    <property type="entry name" value="CidB/LrgB"/>
</dbReference>
<protein>
    <submittedName>
        <fullName evidence="6">LrgB family protein</fullName>
    </submittedName>
</protein>
<organism evidence="6 7">
    <name type="scientific">Candidatus Ventrousia excrementavium</name>
    <dbReference type="NCBI Taxonomy" id="2840961"/>
    <lineage>
        <taxon>Bacteria</taxon>
        <taxon>Bacillati</taxon>
        <taxon>Bacillota</taxon>
        <taxon>Clostridia</taxon>
        <taxon>Eubacteriales</taxon>
        <taxon>Clostridiaceae</taxon>
        <taxon>Clostridiaceae incertae sedis</taxon>
        <taxon>Candidatus Ventrousia</taxon>
    </lineage>
</organism>
<evidence type="ECO:0000256" key="4">
    <source>
        <dbReference type="ARBA" id="ARBA00023136"/>
    </source>
</evidence>
<reference evidence="6" key="1">
    <citation type="submission" date="2020-10" db="EMBL/GenBank/DDBJ databases">
        <authorList>
            <person name="Gilroy R."/>
        </authorList>
    </citation>
    <scope>NUCLEOTIDE SEQUENCE</scope>
    <source>
        <strain evidence="6">CHK191-8634</strain>
    </source>
</reference>
<comment type="subcellular location">
    <subcellularLocation>
        <location evidence="1">Membrane</location>
        <topology evidence="1">Multi-pass membrane protein</topology>
    </subcellularLocation>
</comment>
<comment type="caution">
    <text evidence="6">The sequence shown here is derived from an EMBL/GenBank/DDBJ whole genome shotgun (WGS) entry which is preliminary data.</text>
</comment>
<reference evidence="6" key="2">
    <citation type="journal article" date="2021" name="PeerJ">
        <title>Extensive microbial diversity within the chicken gut microbiome revealed by metagenomics and culture.</title>
        <authorList>
            <person name="Gilroy R."/>
            <person name="Ravi A."/>
            <person name="Getino M."/>
            <person name="Pursley I."/>
            <person name="Horton D.L."/>
            <person name="Alikhan N.F."/>
            <person name="Baker D."/>
            <person name="Gharbi K."/>
            <person name="Hall N."/>
            <person name="Watson M."/>
            <person name="Adriaenssens E.M."/>
            <person name="Foster-Nyarko E."/>
            <person name="Jarju S."/>
            <person name="Secka A."/>
            <person name="Antonio M."/>
            <person name="Oren A."/>
            <person name="Chaudhuri R.R."/>
            <person name="La Ragione R."/>
            <person name="Hildebrand F."/>
            <person name="Pallen M.J."/>
        </authorList>
    </citation>
    <scope>NUCLEOTIDE SEQUENCE</scope>
    <source>
        <strain evidence="6">CHK191-8634</strain>
    </source>
</reference>
<feature type="transmembrane region" description="Helical" evidence="5">
    <location>
        <begin position="94"/>
        <end position="121"/>
    </location>
</feature>
<keyword evidence="3 5" id="KW-1133">Transmembrane helix</keyword>
<dbReference type="GO" id="GO:0016020">
    <property type="term" value="C:membrane"/>
    <property type="evidence" value="ECO:0007669"/>
    <property type="project" value="UniProtKB-SubCell"/>
</dbReference>
<evidence type="ECO:0000313" key="7">
    <source>
        <dbReference type="Proteomes" id="UP000824073"/>
    </source>
</evidence>
<evidence type="ECO:0000256" key="1">
    <source>
        <dbReference type="ARBA" id="ARBA00004141"/>
    </source>
</evidence>
<dbReference type="Pfam" id="PF04172">
    <property type="entry name" value="LrgB"/>
    <property type="match status" value="1"/>
</dbReference>
<feature type="transmembrane region" description="Helical" evidence="5">
    <location>
        <begin position="6"/>
        <end position="26"/>
    </location>
</feature>
<dbReference type="AlphaFoldDB" id="A0A9D1LM13"/>
<dbReference type="EMBL" id="DVMR01000064">
    <property type="protein sequence ID" value="HIU44343.1"/>
    <property type="molecule type" value="Genomic_DNA"/>
</dbReference>
<evidence type="ECO:0000313" key="6">
    <source>
        <dbReference type="EMBL" id="HIU44343.1"/>
    </source>
</evidence>
<feature type="transmembrane region" description="Helical" evidence="5">
    <location>
        <begin position="38"/>
        <end position="59"/>
    </location>
</feature>
<dbReference type="Proteomes" id="UP000824073">
    <property type="component" value="Unassembled WGS sequence"/>
</dbReference>
<sequence>MIDLLQNSSYFAVLLTIGAFAAGQAVRRRIGRDIANPLLIAVLLVIAVLLLLDIDVEAYQSGAQLISWLLTPATVCLALPLYRQINVLRRNAAAAVTGVLMGVLSSAVLITLLVFCFGLNAREAATLLPKSVTTAIGVSISEELGGIPALTVAAIILTGLCGNLTARPLCRLLKITDPVARGLAIGASSHAIGTVKALEMGEIEGAMSSAAVAVCGLVTVFAAPLFMRFFI</sequence>
<dbReference type="PANTHER" id="PTHR30249:SF0">
    <property type="entry name" value="PLASTIDAL GLYCOLATE_GLYCERATE TRANSLOCATOR 1, CHLOROPLASTIC"/>
    <property type="match status" value="1"/>
</dbReference>
<dbReference type="PANTHER" id="PTHR30249">
    <property type="entry name" value="PUTATIVE SEROTONIN TRANSPORTER"/>
    <property type="match status" value="1"/>
</dbReference>
<keyword evidence="4 5" id="KW-0472">Membrane</keyword>
<feature type="transmembrane region" description="Helical" evidence="5">
    <location>
        <begin position="147"/>
        <end position="166"/>
    </location>
</feature>
<evidence type="ECO:0000256" key="2">
    <source>
        <dbReference type="ARBA" id="ARBA00022692"/>
    </source>
</evidence>
<gene>
    <name evidence="6" type="ORF">IAB67_08625</name>
</gene>
<keyword evidence="2 5" id="KW-0812">Transmembrane</keyword>
<feature type="transmembrane region" description="Helical" evidence="5">
    <location>
        <begin position="210"/>
        <end position="230"/>
    </location>
</feature>
<evidence type="ECO:0000256" key="5">
    <source>
        <dbReference type="SAM" id="Phobius"/>
    </source>
</evidence>